<name>A0A9Q1BJF2_HOLLE</name>
<evidence type="ECO:0000313" key="4">
    <source>
        <dbReference type="EMBL" id="KAJ8027738.1"/>
    </source>
</evidence>
<dbReference type="OrthoDB" id="6159600at2759"/>
<evidence type="ECO:0000256" key="2">
    <source>
        <dbReference type="SAM" id="Coils"/>
    </source>
</evidence>
<keyword evidence="5" id="KW-1185">Reference proteome</keyword>
<evidence type="ECO:0000256" key="1">
    <source>
        <dbReference type="ARBA" id="ARBA00022722"/>
    </source>
</evidence>
<dbReference type="PANTHER" id="PTHR11046:SF25">
    <property type="match status" value="1"/>
</dbReference>
<dbReference type="GO" id="GO:0000175">
    <property type="term" value="F:3'-5'-RNA exonuclease activity"/>
    <property type="evidence" value="ECO:0007669"/>
    <property type="project" value="InterPro"/>
</dbReference>
<dbReference type="Proteomes" id="UP001152320">
    <property type="component" value="Chromosome 15"/>
</dbReference>
<keyword evidence="2" id="KW-0175">Coiled coil</keyword>
<proteinExistence type="predicted"/>
<dbReference type="AlphaFoldDB" id="A0A9Q1BJF2"/>
<feature type="region of interest" description="Disordered" evidence="3">
    <location>
        <begin position="1075"/>
        <end position="1096"/>
    </location>
</feature>
<dbReference type="EMBL" id="JAIZAY010000015">
    <property type="protein sequence ID" value="KAJ8027738.1"/>
    <property type="molecule type" value="Genomic_DNA"/>
</dbReference>
<keyword evidence="1" id="KW-0378">Hydrolase</keyword>
<evidence type="ECO:0000256" key="3">
    <source>
        <dbReference type="SAM" id="MobiDB-lite"/>
    </source>
</evidence>
<comment type="caution">
    <text evidence="4">The sequence shown here is derived from an EMBL/GenBank/DDBJ whole genome shotgun (WGS) entry which is preliminary data.</text>
</comment>
<organism evidence="4 5">
    <name type="scientific">Holothuria leucospilota</name>
    <name type="common">Black long sea cucumber</name>
    <name type="synonym">Mertensiothuria leucospilota</name>
    <dbReference type="NCBI Taxonomy" id="206669"/>
    <lineage>
        <taxon>Eukaryota</taxon>
        <taxon>Metazoa</taxon>
        <taxon>Echinodermata</taxon>
        <taxon>Eleutherozoa</taxon>
        <taxon>Echinozoa</taxon>
        <taxon>Holothuroidea</taxon>
        <taxon>Aspidochirotacea</taxon>
        <taxon>Aspidochirotida</taxon>
        <taxon>Holothuriidae</taxon>
        <taxon>Holothuria</taxon>
    </lineage>
</organism>
<keyword evidence="1" id="KW-0540">Nuclease</keyword>
<gene>
    <name evidence="4" type="ORF">HOLleu_29778</name>
</gene>
<reference evidence="4" key="1">
    <citation type="submission" date="2021-10" db="EMBL/GenBank/DDBJ databases">
        <title>Tropical sea cucumber genome reveals ecological adaptation and Cuvierian tubules defense mechanism.</title>
        <authorList>
            <person name="Chen T."/>
        </authorList>
    </citation>
    <scope>NUCLEOTIDE SEQUENCE</scope>
    <source>
        <strain evidence="4">Nanhai2018</strain>
        <tissue evidence="4">Muscle</tissue>
    </source>
</reference>
<dbReference type="InterPro" id="IPR022894">
    <property type="entry name" value="Oligoribonuclease"/>
</dbReference>
<dbReference type="PANTHER" id="PTHR11046">
    <property type="entry name" value="OLIGORIBONUCLEASE, MITOCHONDRIAL"/>
    <property type="match status" value="1"/>
</dbReference>
<feature type="coiled-coil region" evidence="2">
    <location>
        <begin position="291"/>
        <end position="374"/>
    </location>
</feature>
<accession>A0A9Q1BJF2</accession>
<protein>
    <submittedName>
        <fullName evidence="4">Uncharacterized protein</fullName>
    </submittedName>
</protein>
<feature type="coiled-coil region" evidence="2">
    <location>
        <begin position="915"/>
        <end position="942"/>
    </location>
</feature>
<sequence>MQVIAQIRSSPDFPLHDKLSSVLRTLGYPVPSHMWNFERKIHNKFLRAKKVGLHILKEPVSLPRTKQEFEVGELCDSSGITEAWLIDDEAGPLHFDVTNQHILELLKHKNGTQKYTYYTASIWVKKLCHLPSAPHPHTVRSNWLALYRRSSALAPYPEKLQSFLGELYRPPSHHDTPVSGNPSACQTEATLQRMLEKMEGKMAMLEGAFDHQLAQLKEMKWKNEALTSTKQDAVKARRAAMAENQRLRGIQKELEDCNTFLMGQLKSLDKVNAKRTIERRNQTIQKQTDRISQQAAEITQLQHINSQLEERLANVSKKLESDKKRLRDKICYYKKKSTASQNTPSADKELEEELGSLRNANAELQEQIEAVMANSEISSFESGKYTDEVRLVCYELLSCGVGSANVGHVIRTVLKTLAGINIGRLPKSTLVKYMATQSGLLAKAAAVSAIEKSAGYTTLHSDGTSRQNQGMRRKYVNFLVSTDSGVVATAIQDHHSADAEAQLEGTKSMFAELVQVFDINDQTERVRRTNDLIVKNKNLMQDRSSVMKNFAGKYEQWRRSVLPAVVENWKSISQDSKNALTTVNDAYCLAHPILSFQEVADKAINEWEKIETNGRKIGRETITLWNRKESATVCAIRSICKAFGPEADEAAGHPNQFQAYINGPCHLEGFRGNRFNSPFVNATASYHHYTDAVNYISTLGSSGKNLLLRCVEADFSDDIIVTGVRAMGLLERYITSPYMQLIESNIQFSDIGEYMEQLRNCLQKWSGDPTPLLNGTALLFPKFPPQQDMLQQNLLNEVSQEMEESTHILLGILCAALLGVVEKQLSDHLPGGVFYNPSQDLRKEMSTTPKDNLCAERLFGALDRIQRRMPNANTITMEGILLWAHNKTSQYLSSLPEEERHNLIETTRKMTPQAMKQYQTRKQQIKQHYRNLQLENQRKANQKILRLAETKDNIITSVMNDGGLCLTAADLEKRLTEQPPDKQRQFLLNQIKYHKTIHTFTGLEKSLFHQQNKGEKLSVKNLKNNLLKIIAYRQDLPAATSESTSTSEATPAHLDHSPKQAQFYNLKRKYLDKAVQNQHDHSGQQERKKRRFPSSDLSGQRIRHLWVIDGKDTWCKGTILRPSTHDDMVNMDEEDDGFVGHENFYTIKYDLWKNQEYVYPLQKEWEEGCVEFL</sequence>
<evidence type="ECO:0000313" key="5">
    <source>
        <dbReference type="Proteomes" id="UP001152320"/>
    </source>
</evidence>